<comment type="caution">
    <text evidence="1">The sequence shown here is derived from an EMBL/GenBank/DDBJ whole genome shotgun (WGS) entry which is preliminary data.</text>
</comment>
<proteinExistence type="predicted"/>
<sequence length="163" mass="18053">MTIQSRIWLMLLLILPVAVMACPESGKNDRLLYGIAFKLAQAGSCHRLEEQDQADCLESVLSEQAMTQPDIHDALLLIRYGNVRRIRACNHHEMRDIRPGAEIPVALWTCHDISPPESTSSADVKTLAFAMVYTDPVTLKIARSVLLPVSPVASHHPVAPEVH</sequence>
<keyword evidence="2" id="KW-1185">Reference proteome</keyword>
<dbReference type="EMBL" id="WIRE01000001">
    <property type="protein sequence ID" value="MQX53551.1"/>
    <property type="molecule type" value="Genomic_DNA"/>
</dbReference>
<dbReference type="PROSITE" id="PS51257">
    <property type="entry name" value="PROKAR_LIPOPROTEIN"/>
    <property type="match status" value="1"/>
</dbReference>
<dbReference type="Proteomes" id="UP000469421">
    <property type="component" value="Unassembled WGS sequence"/>
</dbReference>
<gene>
    <name evidence="1" type="ORF">GFN93_09845</name>
</gene>
<protein>
    <submittedName>
        <fullName evidence="1">Uncharacterized protein</fullName>
    </submittedName>
</protein>
<name>A0A6N7LZ67_9GAMM</name>
<dbReference type="AlphaFoldDB" id="A0A6N7LZ67"/>
<reference evidence="1 2" key="1">
    <citation type="submission" date="2019-10" db="EMBL/GenBank/DDBJ databases">
        <title>Alcanivorax sp.PA15-N-34 draft genome sequence.</title>
        <authorList>
            <person name="Liao X."/>
            <person name="Shao Z."/>
        </authorList>
    </citation>
    <scope>NUCLEOTIDE SEQUENCE [LARGE SCALE GENOMIC DNA]</scope>
    <source>
        <strain evidence="1 2">PA15-N-34</strain>
    </source>
</reference>
<evidence type="ECO:0000313" key="2">
    <source>
        <dbReference type="Proteomes" id="UP000469421"/>
    </source>
</evidence>
<organism evidence="1 2">
    <name type="scientific">Alcanivorax sediminis</name>
    <dbReference type="NCBI Taxonomy" id="2663008"/>
    <lineage>
        <taxon>Bacteria</taxon>
        <taxon>Pseudomonadati</taxon>
        <taxon>Pseudomonadota</taxon>
        <taxon>Gammaproteobacteria</taxon>
        <taxon>Oceanospirillales</taxon>
        <taxon>Alcanivoracaceae</taxon>
        <taxon>Alcanivorax</taxon>
    </lineage>
</organism>
<evidence type="ECO:0000313" key="1">
    <source>
        <dbReference type="EMBL" id="MQX53551.1"/>
    </source>
</evidence>
<accession>A0A6N7LZ67</accession>
<dbReference type="RefSeq" id="WP_153500931.1">
    <property type="nucleotide sequence ID" value="NZ_WIRE01000001.1"/>
</dbReference>